<dbReference type="GO" id="GO:0009331">
    <property type="term" value="C:glycerol-3-phosphate dehydrogenase (FAD) complex"/>
    <property type="evidence" value="ECO:0007669"/>
    <property type="project" value="UniProtKB-UniRule"/>
</dbReference>
<dbReference type="Gene3D" id="3.30.9.10">
    <property type="entry name" value="D-Amino Acid Oxidase, subunit A, domain 2"/>
    <property type="match status" value="1"/>
</dbReference>
<comment type="catalytic activity">
    <reaction evidence="6">
        <text>a quinone + sn-glycerol 3-phosphate = dihydroxyacetone phosphate + a quinol</text>
        <dbReference type="Rhea" id="RHEA:18977"/>
        <dbReference type="ChEBI" id="CHEBI:24646"/>
        <dbReference type="ChEBI" id="CHEBI:57597"/>
        <dbReference type="ChEBI" id="CHEBI:57642"/>
        <dbReference type="ChEBI" id="CHEBI:132124"/>
        <dbReference type="EC" id="1.1.5.3"/>
    </reaction>
</comment>
<dbReference type="RefSeq" id="WP_147092422.1">
    <property type="nucleotide sequence ID" value="NZ_BJVC01000001.1"/>
</dbReference>
<evidence type="ECO:0000313" key="11">
    <source>
        <dbReference type="Proteomes" id="UP000321405"/>
    </source>
</evidence>
<dbReference type="SUPFAM" id="SSF51905">
    <property type="entry name" value="FAD/NAD(P)-binding domain"/>
    <property type="match status" value="1"/>
</dbReference>
<evidence type="ECO:0000256" key="5">
    <source>
        <dbReference type="ARBA" id="ARBA00023002"/>
    </source>
</evidence>
<evidence type="ECO:0000256" key="1">
    <source>
        <dbReference type="ARBA" id="ARBA00001974"/>
    </source>
</evidence>
<keyword evidence="11" id="KW-1185">Reference proteome</keyword>
<dbReference type="PROSITE" id="PS00978">
    <property type="entry name" value="FAD_G3PDH_2"/>
    <property type="match status" value="1"/>
</dbReference>
<feature type="domain" description="FAD dependent oxidoreductase" evidence="8">
    <location>
        <begin position="55"/>
        <end position="410"/>
    </location>
</feature>
<dbReference type="GO" id="GO:0046168">
    <property type="term" value="P:glycerol-3-phosphate catabolic process"/>
    <property type="evidence" value="ECO:0007669"/>
    <property type="project" value="TreeGrafter"/>
</dbReference>
<comment type="caution">
    <text evidence="10">The sequence shown here is derived from an EMBL/GenBank/DDBJ whole genome shotgun (WGS) entry which is preliminary data.</text>
</comment>
<dbReference type="GO" id="GO:0004368">
    <property type="term" value="F:glycerol-3-phosphate dehydrogenase (quinone) activity"/>
    <property type="evidence" value="ECO:0007669"/>
    <property type="project" value="UniProtKB-EC"/>
</dbReference>
<dbReference type="PANTHER" id="PTHR11985">
    <property type="entry name" value="GLYCEROL-3-PHOSPHATE DEHYDROGENASE"/>
    <property type="match status" value="1"/>
</dbReference>
<organism evidence="10 11">
    <name type="scientific">Swaminathania salitolerans</name>
    <dbReference type="NCBI Taxonomy" id="182838"/>
    <lineage>
        <taxon>Bacteria</taxon>
        <taxon>Pseudomonadati</taxon>
        <taxon>Pseudomonadota</taxon>
        <taxon>Alphaproteobacteria</taxon>
        <taxon>Acetobacterales</taxon>
        <taxon>Acetobacteraceae</taxon>
        <taxon>Swaminathania</taxon>
    </lineage>
</organism>
<dbReference type="EC" id="1.1.5.3" evidence="6"/>
<dbReference type="OrthoDB" id="9766796at2"/>
<protein>
    <recommendedName>
        <fullName evidence="6">Glycerol-3-phosphate dehydrogenase</fullName>
        <ecNumber evidence="6">1.1.5.3</ecNumber>
    </recommendedName>
</protein>
<feature type="domain" description="Alpha-glycerophosphate oxidase C-terminal" evidence="9">
    <location>
        <begin position="432"/>
        <end position="529"/>
    </location>
</feature>
<evidence type="ECO:0000259" key="9">
    <source>
        <dbReference type="Pfam" id="PF16901"/>
    </source>
</evidence>
<reference evidence="10 11" key="1">
    <citation type="submission" date="2019-07" db="EMBL/GenBank/DDBJ databases">
        <title>Whole genome shotgun sequence of Swaminathania salitolerans NBRC 104436.</title>
        <authorList>
            <person name="Hosoyama A."/>
            <person name="Uohara A."/>
            <person name="Ohji S."/>
            <person name="Ichikawa N."/>
        </authorList>
    </citation>
    <scope>NUCLEOTIDE SEQUENCE [LARGE SCALE GENOMIC DNA]</scope>
    <source>
        <strain evidence="10 11">NBRC 104436</strain>
    </source>
</reference>
<feature type="region of interest" description="Disordered" evidence="7">
    <location>
        <begin position="1"/>
        <end position="43"/>
    </location>
</feature>
<evidence type="ECO:0000256" key="6">
    <source>
        <dbReference type="RuleBase" id="RU361217"/>
    </source>
</evidence>
<evidence type="ECO:0000256" key="3">
    <source>
        <dbReference type="ARBA" id="ARBA00022630"/>
    </source>
</evidence>
<comment type="similarity">
    <text evidence="2 6">Belongs to the FAD-dependent glycerol-3-phosphate dehydrogenase family.</text>
</comment>
<keyword evidence="5 6" id="KW-0560">Oxidoreductase</keyword>
<dbReference type="PROSITE" id="PS00977">
    <property type="entry name" value="FAD_G3PDH_1"/>
    <property type="match status" value="1"/>
</dbReference>
<dbReference type="NCBIfam" id="NF008899">
    <property type="entry name" value="PRK12266.1"/>
    <property type="match status" value="1"/>
</dbReference>
<dbReference type="InterPro" id="IPR038299">
    <property type="entry name" value="DAO_C_sf"/>
</dbReference>
<dbReference type="InterPro" id="IPR006076">
    <property type="entry name" value="FAD-dep_OxRdtase"/>
</dbReference>
<dbReference type="Gene3D" id="3.50.50.60">
    <property type="entry name" value="FAD/NAD(P)-binding domain"/>
    <property type="match status" value="1"/>
</dbReference>
<comment type="cofactor">
    <cofactor evidence="1 6">
        <name>FAD</name>
        <dbReference type="ChEBI" id="CHEBI:57692"/>
    </cofactor>
</comment>
<dbReference type="PANTHER" id="PTHR11985:SF15">
    <property type="entry name" value="GLYCEROL-3-PHOSPHATE DEHYDROGENASE, MITOCHONDRIAL"/>
    <property type="match status" value="1"/>
</dbReference>
<feature type="compositionally biased region" description="Polar residues" evidence="7">
    <location>
        <begin position="1"/>
        <end position="11"/>
    </location>
</feature>
<name>A0A511BMA8_9PROT</name>
<gene>
    <name evidence="10" type="primary">glpD</name>
    <name evidence="10" type="ORF">SSA02_06400</name>
</gene>
<dbReference type="EMBL" id="BJVC01000001">
    <property type="protein sequence ID" value="GEL01477.1"/>
    <property type="molecule type" value="Genomic_DNA"/>
</dbReference>
<dbReference type="Proteomes" id="UP000321405">
    <property type="component" value="Unassembled WGS sequence"/>
</dbReference>
<evidence type="ECO:0000256" key="4">
    <source>
        <dbReference type="ARBA" id="ARBA00022827"/>
    </source>
</evidence>
<evidence type="ECO:0000313" key="10">
    <source>
        <dbReference type="EMBL" id="GEL01477.1"/>
    </source>
</evidence>
<evidence type="ECO:0000256" key="2">
    <source>
        <dbReference type="ARBA" id="ARBA00007330"/>
    </source>
</evidence>
<evidence type="ECO:0000259" key="8">
    <source>
        <dbReference type="Pfam" id="PF01266"/>
    </source>
</evidence>
<dbReference type="PRINTS" id="PR01001">
    <property type="entry name" value="FADG3PDH"/>
</dbReference>
<dbReference type="InterPro" id="IPR031656">
    <property type="entry name" value="DAO_C"/>
</dbReference>
<dbReference type="NCBIfam" id="NF009906">
    <property type="entry name" value="PRK13369.1"/>
    <property type="match status" value="1"/>
</dbReference>
<dbReference type="InterPro" id="IPR036188">
    <property type="entry name" value="FAD/NAD-bd_sf"/>
</dbReference>
<evidence type="ECO:0000256" key="7">
    <source>
        <dbReference type="SAM" id="MobiDB-lite"/>
    </source>
</evidence>
<dbReference type="Pfam" id="PF16901">
    <property type="entry name" value="DAO_C"/>
    <property type="match status" value="1"/>
</dbReference>
<dbReference type="Pfam" id="PF01266">
    <property type="entry name" value="DAO"/>
    <property type="match status" value="1"/>
</dbReference>
<proteinExistence type="inferred from homology"/>
<dbReference type="Gene3D" id="6.10.250.1890">
    <property type="match status" value="1"/>
</dbReference>
<keyword evidence="4" id="KW-0274">FAD</keyword>
<sequence length="557" mass="61730">MPNAASQDPTQSSPGLSGELPGGLPGRHDGTSPPDRASSGSPRRIIAPHATLDYDLLVIGGGINGAGIARDAAGRGAKVLLVEKDDLASHTSSASTKLIHGGLRYLEYYEFRLVREALNERERLLRIAPHIIWPMRFILPHSSMLRPAWLLRAGLFLYDNLCRHMTLPKTRNIALQNEKAGQVLKPDYVRGFEYSDGWVQDSRLVALNVMDAARLGADIRTRTRFVAATRHENSWHAIIEDETSGACTSVTAKAIVNAAGPWVAELLHDRLDIRSRNAVRLIKGSHIVVPRLFDTPQAYILQNPDKRIVFAIPYEGRFTLIGTTDIPFDRDPDHVAITTEEIDYLCTSVNRYFRKAITADDVVWSYSGVRPLYDDHSGSASAVTRDYVLDLDHAAAPVLSVFGGKITTYRKLAEHALEKLAPHLGVLRKPSWTADAPLPGGDFHRSAFGSLVADLIRILPTLDRSTATRLVRNYGTLAFSIIGSDREAPGLGALIGADLHEREVDYLMDREWARTPEDILWRRSKLGLFLTPDDVTRLQDYMSRRERTNETATSAVA</sequence>
<accession>A0A511BMA8</accession>
<keyword evidence="3 6" id="KW-0285">Flavoprotein</keyword>
<dbReference type="InterPro" id="IPR000447">
    <property type="entry name" value="G3P_DH_FAD-dep"/>
</dbReference>
<dbReference type="Gene3D" id="1.10.8.870">
    <property type="entry name" value="Alpha-glycerophosphate oxidase, cap domain"/>
    <property type="match status" value="1"/>
</dbReference>
<dbReference type="AlphaFoldDB" id="A0A511BMA8"/>